<evidence type="ECO:0000313" key="12">
    <source>
        <dbReference type="EMBL" id="PON73287.1"/>
    </source>
</evidence>
<comment type="catalytic activity">
    <reaction evidence="8">
        <text>RNA(n) + a ribonucleoside 5'-triphosphate = RNA(n+1) + diphosphate</text>
        <dbReference type="Rhea" id="RHEA:21248"/>
        <dbReference type="Rhea" id="RHEA-COMP:14527"/>
        <dbReference type="Rhea" id="RHEA-COMP:17342"/>
        <dbReference type="ChEBI" id="CHEBI:33019"/>
        <dbReference type="ChEBI" id="CHEBI:61557"/>
        <dbReference type="ChEBI" id="CHEBI:140395"/>
        <dbReference type="EC" id="2.7.7.6"/>
    </reaction>
</comment>
<protein>
    <recommendedName>
        <fullName evidence="1">DNA-directed RNA polymerase</fullName>
        <ecNumber evidence="1">2.7.7.6</ecNumber>
    </recommendedName>
</protein>
<proteinExistence type="predicted"/>
<dbReference type="Gene3D" id="6.20.50.80">
    <property type="match status" value="1"/>
</dbReference>
<dbReference type="InterPro" id="IPR007066">
    <property type="entry name" value="RNA_pol_Rpb1_3"/>
</dbReference>
<dbReference type="Gene3D" id="1.10.132.30">
    <property type="match status" value="1"/>
</dbReference>
<sequence length="475" mass="52851">MCPNYGFVYFYYSELISGQLGNATLGIGNNDGLYYVLLRDYDAHAAVACMNRSAKLSARWIGDHGFSIGIDDIQPSQGYRDHKEQLIKRVADECNKKILLYNEGLPVEPGCDAAQSLEEGVTHILNGIPDATEKLYLQELHWRNSSLIMFQCGSRGSLSDIRKIVAYVGQQLVDGRRPPNGFIDRSLPHFTTEDNTLAAKGFVGRSFYEGLPLPEYFFHTLQVQESLSRRKVKSHDVRIMSFWLMKALEDIFVSYDNTVRNAVGCIFQFFYGGDGMDPAHMEGKNGDPLNFERLFMNAEVTSPALEKEKLSQAKVSKIVETKILKNKMTLGASWSVALKVSLKSFFDKNRIQSGVTAHQLETFLDTCICRLRSKKIEPGSPVGVVGAQSIGEAILRMRVEASHFARVGSTITATLGVPHMKEIIGGEKRISAPIITVALLCDDSEDAAQRVRNWIGKASLGPVSNSFLNILMYLK</sequence>
<dbReference type="GO" id="GO:0003677">
    <property type="term" value="F:DNA binding"/>
    <property type="evidence" value="ECO:0007669"/>
    <property type="project" value="InterPro"/>
</dbReference>
<evidence type="ECO:0000313" key="13">
    <source>
        <dbReference type="Proteomes" id="UP000237000"/>
    </source>
</evidence>
<dbReference type="Pfam" id="PF04983">
    <property type="entry name" value="RNA_pol_Rpb1_3"/>
    <property type="match status" value="1"/>
</dbReference>
<feature type="domain" description="RNA polymerase Rpb1" evidence="9">
    <location>
        <begin position="2"/>
        <end position="73"/>
    </location>
</feature>
<dbReference type="InParanoid" id="A0A2P5DJ08"/>
<dbReference type="InterPro" id="IPR015700">
    <property type="entry name" value="RPC1"/>
</dbReference>
<gene>
    <name evidence="12" type="ORF">TorRG33x02_250230</name>
</gene>
<feature type="domain" description="RNA polymerase Rpb1" evidence="11">
    <location>
        <begin position="108"/>
        <end position="203"/>
    </location>
</feature>
<dbReference type="STRING" id="63057.A0A2P5DJ08"/>
<organism evidence="12 13">
    <name type="scientific">Trema orientale</name>
    <name type="common">Charcoal tree</name>
    <name type="synonym">Celtis orientalis</name>
    <dbReference type="NCBI Taxonomy" id="63057"/>
    <lineage>
        <taxon>Eukaryota</taxon>
        <taxon>Viridiplantae</taxon>
        <taxon>Streptophyta</taxon>
        <taxon>Embryophyta</taxon>
        <taxon>Tracheophyta</taxon>
        <taxon>Spermatophyta</taxon>
        <taxon>Magnoliopsida</taxon>
        <taxon>eudicotyledons</taxon>
        <taxon>Gunneridae</taxon>
        <taxon>Pentapetalae</taxon>
        <taxon>rosids</taxon>
        <taxon>fabids</taxon>
        <taxon>Rosales</taxon>
        <taxon>Cannabaceae</taxon>
        <taxon>Trema</taxon>
    </lineage>
</organism>
<keyword evidence="6" id="KW-0862">Zinc</keyword>
<reference evidence="13" key="1">
    <citation type="submission" date="2016-06" db="EMBL/GenBank/DDBJ databases">
        <title>Parallel loss of symbiosis genes in relatives of nitrogen-fixing non-legume Parasponia.</title>
        <authorList>
            <person name="Van Velzen R."/>
            <person name="Holmer R."/>
            <person name="Bu F."/>
            <person name="Rutten L."/>
            <person name="Van Zeijl A."/>
            <person name="Liu W."/>
            <person name="Santuari L."/>
            <person name="Cao Q."/>
            <person name="Sharma T."/>
            <person name="Shen D."/>
            <person name="Roswanjaya Y."/>
            <person name="Wardhani T."/>
            <person name="Kalhor M.S."/>
            <person name="Jansen J."/>
            <person name="Van den Hoogen J."/>
            <person name="Gungor B."/>
            <person name="Hartog M."/>
            <person name="Hontelez J."/>
            <person name="Verver J."/>
            <person name="Yang W.-C."/>
            <person name="Schijlen E."/>
            <person name="Repin R."/>
            <person name="Schilthuizen M."/>
            <person name="Schranz E."/>
            <person name="Heidstra R."/>
            <person name="Miyata K."/>
            <person name="Fedorova E."/>
            <person name="Kohlen W."/>
            <person name="Bisseling T."/>
            <person name="Smit S."/>
            <person name="Geurts R."/>
        </authorList>
    </citation>
    <scope>NUCLEOTIDE SEQUENCE [LARGE SCALE GENOMIC DNA]</scope>
    <source>
        <strain evidence="13">cv. RG33-2</strain>
    </source>
</reference>
<evidence type="ECO:0000256" key="5">
    <source>
        <dbReference type="ARBA" id="ARBA00022723"/>
    </source>
</evidence>
<dbReference type="GO" id="GO:0000428">
    <property type="term" value="C:DNA-directed RNA polymerase complex"/>
    <property type="evidence" value="ECO:0007669"/>
    <property type="project" value="UniProtKB-KW"/>
</dbReference>
<dbReference type="InterPro" id="IPR007083">
    <property type="entry name" value="RNA_pol_Rpb1_4"/>
</dbReference>
<dbReference type="SUPFAM" id="SSF64484">
    <property type="entry name" value="beta and beta-prime subunits of DNA dependent RNA-polymerase"/>
    <property type="match status" value="1"/>
</dbReference>
<keyword evidence="4" id="KW-0548">Nucleotidyltransferase</keyword>
<dbReference type="EMBL" id="JXTC01000267">
    <property type="protein sequence ID" value="PON73287.1"/>
    <property type="molecule type" value="Genomic_DNA"/>
</dbReference>
<keyword evidence="13" id="KW-1185">Reference proteome</keyword>
<evidence type="ECO:0000256" key="6">
    <source>
        <dbReference type="ARBA" id="ARBA00022833"/>
    </source>
</evidence>
<keyword evidence="3" id="KW-0808">Transferase</keyword>
<evidence type="ECO:0000256" key="3">
    <source>
        <dbReference type="ARBA" id="ARBA00022679"/>
    </source>
</evidence>
<dbReference type="InterPro" id="IPR042102">
    <property type="entry name" value="RNA_pol_Rpb1_3_sf"/>
</dbReference>
<dbReference type="GO" id="GO:0006351">
    <property type="term" value="P:DNA-templated transcription"/>
    <property type="evidence" value="ECO:0007669"/>
    <property type="project" value="InterPro"/>
</dbReference>
<evidence type="ECO:0000256" key="1">
    <source>
        <dbReference type="ARBA" id="ARBA00012418"/>
    </source>
</evidence>
<dbReference type="Pfam" id="PF04998">
    <property type="entry name" value="RNA_pol_Rpb1_5"/>
    <property type="match status" value="1"/>
</dbReference>
<comment type="caution">
    <text evidence="12">The sequence shown here is derived from an EMBL/GenBank/DDBJ whole genome shotgun (WGS) entry which is preliminary data.</text>
</comment>
<dbReference type="GO" id="GO:0003899">
    <property type="term" value="F:DNA-directed RNA polymerase activity"/>
    <property type="evidence" value="ECO:0007669"/>
    <property type="project" value="UniProtKB-EC"/>
</dbReference>
<evidence type="ECO:0000259" key="9">
    <source>
        <dbReference type="Pfam" id="PF04983"/>
    </source>
</evidence>
<dbReference type="Pfam" id="PF05000">
    <property type="entry name" value="RNA_pol_Rpb1_4"/>
    <property type="match status" value="1"/>
</dbReference>
<evidence type="ECO:0000259" key="11">
    <source>
        <dbReference type="Pfam" id="PF05000"/>
    </source>
</evidence>
<keyword evidence="5" id="KW-0479">Metal-binding</keyword>
<dbReference type="Proteomes" id="UP000237000">
    <property type="component" value="Unassembled WGS sequence"/>
</dbReference>
<dbReference type="EC" id="2.7.7.6" evidence="1"/>
<evidence type="ECO:0000256" key="4">
    <source>
        <dbReference type="ARBA" id="ARBA00022695"/>
    </source>
</evidence>
<keyword evidence="7" id="KW-0804">Transcription</keyword>
<dbReference type="PANTHER" id="PTHR48446:SF1">
    <property type="entry name" value="DNA-DIRECTED RNA POLYMERASE SUBUNIT BETA' N-TERMINAL SECTION"/>
    <property type="match status" value="1"/>
</dbReference>
<dbReference type="GO" id="GO:0046872">
    <property type="term" value="F:metal ion binding"/>
    <property type="evidence" value="ECO:0007669"/>
    <property type="project" value="UniProtKB-KW"/>
</dbReference>
<dbReference type="OrthoDB" id="270392at2759"/>
<dbReference type="InterPro" id="IPR007081">
    <property type="entry name" value="RNA_pol_Rpb1_5"/>
</dbReference>
<dbReference type="PANTHER" id="PTHR48446">
    <property type="entry name" value="DNA-DIRECTED RNA POLYMERASE SUBUNIT BETA' N-TERMINAL SECTION"/>
    <property type="match status" value="1"/>
</dbReference>
<feature type="domain" description="RNA polymerase Rpb1" evidence="10">
    <location>
        <begin position="210"/>
        <end position="447"/>
    </location>
</feature>
<dbReference type="Gene3D" id="1.10.274.100">
    <property type="entry name" value="RNA polymerase Rpb1, domain 3"/>
    <property type="match status" value="1"/>
</dbReference>
<evidence type="ECO:0000256" key="7">
    <source>
        <dbReference type="ARBA" id="ARBA00023163"/>
    </source>
</evidence>
<dbReference type="Gene3D" id="6.10.250.2940">
    <property type="match status" value="1"/>
</dbReference>
<name>A0A2P5DJ08_TREOI</name>
<dbReference type="InterPro" id="IPR038120">
    <property type="entry name" value="Rpb1_funnel_sf"/>
</dbReference>
<evidence type="ECO:0000256" key="2">
    <source>
        <dbReference type="ARBA" id="ARBA00022478"/>
    </source>
</evidence>
<evidence type="ECO:0000256" key="8">
    <source>
        <dbReference type="ARBA" id="ARBA00048552"/>
    </source>
</evidence>
<accession>A0A2P5DJ08</accession>
<dbReference type="AlphaFoldDB" id="A0A2P5DJ08"/>
<evidence type="ECO:0000259" key="10">
    <source>
        <dbReference type="Pfam" id="PF04998"/>
    </source>
</evidence>
<keyword evidence="2" id="KW-0240">DNA-directed RNA polymerase</keyword>